<dbReference type="InterPro" id="IPR001094">
    <property type="entry name" value="Flavdoxin-like"/>
</dbReference>
<proteinExistence type="predicted"/>
<dbReference type="InterPro" id="IPR029039">
    <property type="entry name" value="Flavoprotein-like_sf"/>
</dbReference>
<keyword evidence="3" id="KW-0285">Flavoprotein</keyword>
<keyword evidence="13" id="KW-1185">Reference proteome</keyword>
<reference evidence="12 13" key="1">
    <citation type="journal article" date="2023" name="Commun. Biol.">
        <title>Genome analysis of Parmales, the sister group of diatoms, reveals the evolutionary specialization of diatoms from phago-mixotrophs to photoautotrophs.</title>
        <authorList>
            <person name="Ban H."/>
            <person name="Sato S."/>
            <person name="Yoshikawa S."/>
            <person name="Yamada K."/>
            <person name="Nakamura Y."/>
            <person name="Ichinomiya M."/>
            <person name="Sato N."/>
            <person name="Blanc-Mathieu R."/>
            <person name="Endo H."/>
            <person name="Kuwata A."/>
            <person name="Ogata H."/>
        </authorList>
    </citation>
    <scope>NUCLEOTIDE SEQUENCE [LARGE SCALE GENOMIC DNA]</scope>
</reference>
<dbReference type="Gene3D" id="1.20.990.10">
    <property type="entry name" value="NADPH-cytochrome p450 Reductase, Chain A, domain 3"/>
    <property type="match status" value="1"/>
</dbReference>
<dbReference type="PANTHER" id="PTHR19384">
    <property type="entry name" value="NITRIC OXIDE SYNTHASE-RELATED"/>
    <property type="match status" value="1"/>
</dbReference>
<evidence type="ECO:0000259" key="10">
    <source>
        <dbReference type="PROSITE" id="PS50902"/>
    </source>
</evidence>
<dbReference type="InterPro" id="IPR003097">
    <property type="entry name" value="CysJ-like_FAD-binding"/>
</dbReference>
<dbReference type="EC" id="1.6.2.4" evidence="8"/>
<evidence type="ECO:0000256" key="7">
    <source>
        <dbReference type="ARBA" id="ARBA00023002"/>
    </source>
</evidence>
<dbReference type="Gene3D" id="3.40.50.80">
    <property type="entry name" value="Nucleotide-binding domain of ferredoxin-NADP reductase (FNR) module"/>
    <property type="match status" value="1"/>
</dbReference>
<dbReference type="EMBL" id="BRYB01006442">
    <property type="protein sequence ID" value="GMI57754.1"/>
    <property type="molecule type" value="Genomic_DNA"/>
</dbReference>
<evidence type="ECO:0000256" key="9">
    <source>
        <dbReference type="SAM" id="MobiDB-lite"/>
    </source>
</evidence>
<evidence type="ECO:0000256" key="2">
    <source>
        <dbReference type="ARBA" id="ARBA00001974"/>
    </source>
</evidence>
<dbReference type="Proteomes" id="UP001165060">
    <property type="component" value="Unassembled WGS sequence"/>
</dbReference>
<dbReference type="Gene3D" id="2.40.30.10">
    <property type="entry name" value="Translation factors"/>
    <property type="match status" value="1"/>
</dbReference>
<dbReference type="InterPro" id="IPR017938">
    <property type="entry name" value="Riboflavin_synthase-like_b-brl"/>
</dbReference>
<evidence type="ECO:0000256" key="3">
    <source>
        <dbReference type="ARBA" id="ARBA00022630"/>
    </source>
</evidence>
<sequence length="517" mass="54911">MDSPAVLAGAGVVLLGVSYALYSMSSSSSASSPSAPAAKSTSSAAAPAKSTNGVINVYFGSQTGTAEGFADQIRAEDHGYDVKVHDLEDFDADSASEHAAGMKAAKLNLFLLATYGEGEPTDNAAEFVRLLKAGELDVAGAPFAVFGLGNTQYEHYNAMGKLADGKLEKAGAERKVPMGMGDDDKSMEEDWEAWKEKLWSAFSTGSAKASKGPGKIKPTFDYKEAPAGSKPKSVPADKRQPSTRFYFEAVECECKVNKELRSPTDGGSTKHIEVSLPPSLKYNTADNSAVLPRNDAALVKSLAASLDLDLSKTFELAPHDGKHMFPTPCTVSDLLTKYTDITGPLRRADLKALSAYCSDPLDSAVLLRLASKEGKAEYLEKIEKPQVNFHHLATSMVKSLSLTVPDFVAVTSRLQPRYYTISSSSTKHPTALHMTVSVIEGKNALTGRPFAGVCSKHLQEATKCDVFVKESTFKLPEDNKTPVVMIGPGTGIAPMRALLQEVRAQASGAGGKGGGVR</sequence>
<name>A0ABQ6NEL0_9STRA</name>
<dbReference type="Pfam" id="PF00667">
    <property type="entry name" value="FAD_binding_1"/>
    <property type="match status" value="1"/>
</dbReference>
<dbReference type="InterPro" id="IPR023173">
    <property type="entry name" value="NADPH_Cyt_P450_Rdtase_alpha"/>
</dbReference>
<dbReference type="SUPFAM" id="SSF52218">
    <property type="entry name" value="Flavoproteins"/>
    <property type="match status" value="1"/>
</dbReference>
<comment type="caution">
    <text evidence="12">The sequence shown here is derived from an EMBL/GenBank/DDBJ whole genome shotgun (WGS) entry which is preliminary data.</text>
</comment>
<dbReference type="InterPro" id="IPR017927">
    <property type="entry name" value="FAD-bd_FR_type"/>
</dbReference>
<evidence type="ECO:0000256" key="8">
    <source>
        <dbReference type="ARBA" id="ARBA00023797"/>
    </source>
</evidence>
<dbReference type="InterPro" id="IPR008254">
    <property type="entry name" value="Flavodoxin/NO_synth"/>
</dbReference>
<feature type="domain" description="Flavodoxin-like" evidence="10">
    <location>
        <begin position="55"/>
        <end position="199"/>
    </location>
</feature>
<feature type="domain" description="FAD-binding FR-type" evidence="11">
    <location>
        <begin position="247"/>
        <end position="495"/>
    </location>
</feature>
<evidence type="ECO:0000256" key="1">
    <source>
        <dbReference type="ARBA" id="ARBA00001917"/>
    </source>
</evidence>
<dbReference type="SUPFAM" id="SSF63380">
    <property type="entry name" value="Riboflavin synthase domain-like"/>
    <property type="match status" value="1"/>
</dbReference>
<evidence type="ECO:0000256" key="6">
    <source>
        <dbReference type="ARBA" id="ARBA00022857"/>
    </source>
</evidence>
<keyword evidence="7" id="KW-0560">Oxidoreductase</keyword>
<comment type="cofactor">
    <cofactor evidence="1">
        <name>FMN</name>
        <dbReference type="ChEBI" id="CHEBI:58210"/>
    </cofactor>
</comment>
<dbReference type="Pfam" id="PF00258">
    <property type="entry name" value="Flavodoxin_1"/>
    <property type="match status" value="1"/>
</dbReference>
<gene>
    <name evidence="12" type="ORF">TeGR_g12073</name>
</gene>
<feature type="region of interest" description="Disordered" evidence="9">
    <location>
        <begin position="205"/>
        <end position="240"/>
    </location>
</feature>
<dbReference type="PRINTS" id="PR00369">
    <property type="entry name" value="FLAVODOXIN"/>
</dbReference>
<evidence type="ECO:0000256" key="5">
    <source>
        <dbReference type="ARBA" id="ARBA00022827"/>
    </source>
</evidence>
<keyword evidence="6" id="KW-0521">NADP</keyword>
<dbReference type="PANTHER" id="PTHR19384:SF17">
    <property type="entry name" value="NADPH--CYTOCHROME P450 REDUCTASE"/>
    <property type="match status" value="1"/>
</dbReference>
<dbReference type="Gene3D" id="3.40.50.360">
    <property type="match status" value="1"/>
</dbReference>
<dbReference type="PRINTS" id="PR00371">
    <property type="entry name" value="FPNCR"/>
</dbReference>
<dbReference type="InterPro" id="IPR001709">
    <property type="entry name" value="Flavoprot_Pyr_Nucl_cyt_Rdtase"/>
</dbReference>
<dbReference type="SUPFAM" id="SSF52343">
    <property type="entry name" value="Ferredoxin reductase-like, C-terminal NADP-linked domain"/>
    <property type="match status" value="1"/>
</dbReference>
<evidence type="ECO:0000313" key="13">
    <source>
        <dbReference type="Proteomes" id="UP001165060"/>
    </source>
</evidence>
<protein>
    <recommendedName>
        <fullName evidence="8">NADPH--hemoprotein reductase</fullName>
        <ecNumber evidence="8">1.6.2.4</ecNumber>
    </recommendedName>
</protein>
<evidence type="ECO:0000259" key="11">
    <source>
        <dbReference type="PROSITE" id="PS51384"/>
    </source>
</evidence>
<comment type="cofactor">
    <cofactor evidence="2">
        <name>FAD</name>
        <dbReference type="ChEBI" id="CHEBI:57692"/>
    </cofactor>
</comment>
<keyword evidence="4" id="KW-0288">FMN</keyword>
<keyword evidence="5" id="KW-0274">FAD</keyword>
<dbReference type="PROSITE" id="PS51384">
    <property type="entry name" value="FAD_FR"/>
    <property type="match status" value="1"/>
</dbReference>
<evidence type="ECO:0000313" key="12">
    <source>
        <dbReference type="EMBL" id="GMI57754.1"/>
    </source>
</evidence>
<evidence type="ECO:0000256" key="4">
    <source>
        <dbReference type="ARBA" id="ARBA00022643"/>
    </source>
</evidence>
<dbReference type="InterPro" id="IPR039261">
    <property type="entry name" value="FNR_nucleotide-bd"/>
</dbReference>
<organism evidence="12 13">
    <name type="scientific">Tetraparma gracilis</name>
    <dbReference type="NCBI Taxonomy" id="2962635"/>
    <lineage>
        <taxon>Eukaryota</taxon>
        <taxon>Sar</taxon>
        <taxon>Stramenopiles</taxon>
        <taxon>Ochrophyta</taxon>
        <taxon>Bolidophyceae</taxon>
        <taxon>Parmales</taxon>
        <taxon>Triparmaceae</taxon>
        <taxon>Tetraparma</taxon>
    </lineage>
</organism>
<dbReference type="PROSITE" id="PS50902">
    <property type="entry name" value="FLAVODOXIN_LIKE"/>
    <property type="match status" value="1"/>
</dbReference>
<accession>A0ABQ6NEL0</accession>